<feature type="non-terminal residue" evidence="1">
    <location>
        <position position="1"/>
    </location>
</feature>
<reference evidence="1 2" key="1">
    <citation type="journal article" date="2018" name="Front. Plant Sci.">
        <title>Red Clover (Trifolium pratense) and Zigzag Clover (T. medium) - A Picture of Genomic Similarities and Differences.</title>
        <authorList>
            <person name="Dluhosova J."/>
            <person name="Istvanek J."/>
            <person name="Nedelnik J."/>
            <person name="Repkova J."/>
        </authorList>
    </citation>
    <scope>NUCLEOTIDE SEQUENCE [LARGE SCALE GENOMIC DNA]</scope>
    <source>
        <strain evidence="2">cv. 10/8</strain>
        <tissue evidence="1">Leaf</tissue>
    </source>
</reference>
<keyword evidence="2" id="KW-1185">Reference proteome</keyword>
<dbReference type="AlphaFoldDB" id="A0A392T1R0"/>
<dbReference type="Proteomes" id="UP000265520">
    <property type="component" value="Unassembled WGS sequence"/>
</dbReference>
<dbReference type="EMBL" id="LXQA010489822">
    <property type="protein sequence ID" value="MCI55053.1"/>
    <property type="molecule type" value="Genomic_DNA"/>
</dbReference>
<proteinExistence type="predicted"/>
<name>A0A392T1R0_9FABA</name>
<evidence type="ECO:0000313" key="1">
    <source>
        <dbReference type="EMBL" id="MCI55053.1"/>
    </source>
</evidence>
<organism evidence="1 2">
    <name type="scientific">Trifolium medium</name>
    <dbReference type="NCBI Taxonomy" id="97028"/>
    <lineage>
        <taxon>Eukaryota</taxon>
        <taxon>Viridiplantae</taxon>
        <taxon>Streptophyta</taxon>
        <taxon>Embryophyta</taxon>
        <taxon>Tracheophyta</taxon>
        <taxon>Spermatophyta</taxon>
        <taxon>Magnoliopsida</taxon>
        <taxon>eudicotyledons</taxon>
        <taxon>Gunneridae</taxon>
        <taxon>Pentapetalae</taxon>
        <taxon>rosids</taxon>
        <taxon>fabids</taxon>
        <taxon>Fabales</taxon>
        <taxon>Fabaceae</taxon>
        <taxon>Papilionoideae</taxon>
        <taxon>50 kb inversion clade</taxon>
        <taxon>NPAAA clade</taxon>
        <taxon>Hologalegina</taxon>
        <taxon>IRL clade</taxon>
        <taxon>Trifolieae</taxon>
        <taxon>Trifolium</taxon>
    </lineage>
</organism>
<protein>
    <submittedName>
        <fullName evidence="1">Uncharacterized protein</fullName>
    </submittedName>
</protein>
<evidence type="ECO:0000313" key="2">
    <source>
        <dbReference type="Proteomes" id="UP000265520"/>
    </source>
</evidence>
<sequence length="52" mass="5361">VVVVAGQRAGQRRTSGAGAMVHDDGSQIFRRPAAVGRGAPAAGHHLPPLFLF</sequence>
<comment type="caution">
    <text evidence="1">The sequence shown here is derived from an EMBL/GenBank/DDBJ whole genome shotgun (WGS) entry which is preliminary data.</text>
</comment>
<accession>A0A392T1R0</accession>